<sequence>MITTEIIFSSEVHQSNSNVIGSFQHTKADVGKGTSGLARPPSGASWVWHPGQERVQALLNEVLEGILCELQARLDRVYVSPSIKSSDLDCQAFDHPSFALGTSDHRPVPHLPPWRVDNRLFNDETAKASLRNRLAASLGKHNWDALKQEWKEICTDEGKKLRHRYSNLVRATFQRIRIVERGKPTTLLMKSYVNDLKQRLARQRALRSTTASSYQARYLPSSHPEVLNYLDTSPLEIRNTELAQELLVNSGCEAPNSSFPWVLLTPSWSPGTVQDMLWRFGWAVLPTAGRMYKWHYVPTEQCVDCREHESIEHSLFKCRSAVTFWSLEGFKLVLLVCSWACGCARTPFTMGLDTGGTSLLGVDAIMALGLQIDGSILRCL</sequence>
<name>A0ACB7S6C0_HYAAI</name>
<accession>A0ACB7S6C0</accession>
<dbReference type="EMBL" id="CM023485">
    <property type="protein sequence ID" value="KAH6929622.1"/>
    <property type="molecule type" value="Genomic_DNA"/>
</dbReference>
<organism evidence="1 2">
    <name type="scientific">Hyalomma asiaticum</name>
    <name type="common">Tick</name>
    <dbReference type="NCBI Taxonomy" id="266040"/>
    <lineage>
        <taxon>Eukaryota</taxon>
        <taxon>Metazoa</taxon>
        <taxon>Ecdysozoa</taxon>
        <taxon>Arthropoda</taxon>
        <taxon>Chelicerata</taxon>
        <taxon>Arachnida</taxon>
        <taxon>Acari</taxon>
        <taxon>Parasitiformes</taxon>
        <taxon>Ixodida</taxon>
        <taxon>Ixodoidea</taxon>
        <taxon>Ixodidae</taxon>
        <taxon>Hyalomminae</taxon>
        <taxon>Hyalomma</taxon>
    </lineage>
</organism>
<protein>
    <submittedName>
        <fullName evidence="1">Uncharacterized protein</fullName>
    </submittedName>
</protein>
<keyword evidence="2" id="KW-1185">Reference proteome</keyword>
<evidence type="ECO:0000313" key="1">
    <source>
        <dbReference type="EMBL" id="KAH6929622.1"/>
    </source>
</evidence>
<proteinExistence type="predicted"/>
<comment type="caution">
    <text evidence="1">The sequence shown here is derived from an EMBL/GenBank/DDBJ whole genome shotgun (WGS) entry which is preliminary data.</text>
</comment>
<gene>
    <name evidence="1" type="ORF">HPB50_003327</name>
</gene>
<dbReference type="Proteomes" id="UP000821845">
    <property type="component" value="Chromosome 5"/>
</dbReference>
<reference evidence="1" key="1">
    <citation type="submission" date="2020-05" db="EMBL/GenBank/DDBJ databases">
        <title>Large-scale comparative analyses of tick genomes elucidate their genetic diversity and vector capacities.</title>
        <authorList>
            <person name="Jia N."/>
            <person name="Wang J."/>
            <person name="Shi W."/>
            <person name="Du L."/>
            <person name="Sun Y."/>
            <person name="Zhan W."/>
            <person name="Jiang J."/>
            <person name="Wang Q."/>
            <person name="Zhang B."/>
            <person name="Ji P."/>
            <person name="Sakyi L.B."/>
            <person name="Cui X."/>
            <person name="Yuan T."/>
            <person name="Jiang B."/>
            <person name="Yang W."/>
            <person name="Lam T.T.-Y."/>
            <person name="Chang Q."/>
            <person name="Ding S."/>
            <person name="Wang X."/>
            <person name="Zhu J."/>
            <person name="Ruan X."/>
            <person name="Zhao L."/>
            <person name="Wei J."/>
            <person name="Que T."/>
            <person name="Du C."/>
            <person name="Cheng J."/>
            <person name="Dai P."/>
            <person name="Han X."/>
            <person name="Huang E."/>
            <person name="Gao Y."/>
            <person name="Liu J."/>
            <person name="Shao H."/>
            <person name="Ye R."/>
            <person name="Li L."/>
            <person name="Wei W."/>
            <person name="Wang X."/>
            <person name="Wang C."/>
            <person name="Yang T."/>
            <person name="Huo Q."/>
            <person name="Li W."/>
            <person name="Guo W."/>
            <person name="Chen H."/>
            <person name="Zhou L."/>
            <person name="Ni X."/>
            <person name="Tian J."/>
            <person name="Zhou Y."/>
            <person name="Sheng Y."/>
            <person name="Liu T."/>
            <person name="Pan Y."/>
            <person name="Xia L."/>
            <person name="Li J."/>
            <person name="Zhao F."/>
            <person name="Cao W."/>
        </authorList>
    </citation>
    <scope>NUCLEOTIDE SEQUENCE</scope>
    <source>
        <strain evidence="1">Hyas-2018</strain>
    </source>
</reference>
<evidence type="ECO:0000313" key="2">
    <source>
        <dbReference type="Proteomes" id="UP000821845"/>
    </source>
</evidence>